<sequence length="115" mass="12633">MQDNTYGLGFYQLAGGSNAFTVKSLKKQGLFQSMTIDGNSLEKSNEDKQARPEQPYIGGIAYGGYARKIVGKILHKMPTQHGHASIEDHPDYLMEAIKAALTLIGPVKGYAELRF</sequence>
<dbReference type="EMBL" id="PYDT01000010">
    <property type="protein sequence ID" value="THU45972.1"/>
    <property type="molecule type" value="Genomic_DNA"/>
</dbReference>
<keyword evidence="3" id="KW-1185">Reference proteome</keyword>
<protein>
    <recommendedName>
        <fullName evidence="1">Iron-sulphur binding protein LdpA C-terminal domain-containing protein</fullName>
    </recommendedName>
</protein>
<comment type="caution">
    <text evidence="2">The sequence shown here is derived from an EMBL/GenBank/DDBJ whole genome shotgun (WGS) entry which is preliminary data.</text>
</comment>
<proteinExistence type="predicted"/>
<feature type="domain" description="Iron-sulphur binding protein LdpA C-terminal" evidence="1">
    <location>
        <begin position="9"/>
        <end position="105"/>
    </location>
</feature>
<reference evidence="2 3" key="1">
    <citation type="journal article" date="2019" name="Nat. Plants">
        <title>Genome sequencing of Musa balbisiana reveals subgenome evolution and function divergence in polyploid bananas.</title>
        <authorList>
            <person name="Yao X."/>
        </authorList>
    </citation>
    <scope>NUCLEOTIDE SEQUENCE [LARGE SCALE GENOMIC DNA]</scope>
    <source>
        <strain evidence="3">cv. DH-PKW</strain>
        <tissue evidence="2">Leaves</tissue>
    </source>
</reference>
<dbReference type="Proteomes" id="UP000317650">
    <property type="component" value="Chromosome 9"/>
</dbReference>
<dbReference type="Pfam" id="PF12617">
    <property type="entry name" value="LdpA_C"/>
    <property type="match status" value="1"/>
</dbReference>
<name>A0A4S8IF99_MUSBA</name>
<dbReference type="STRING" id="52838.A0A4S8IF99"/>
<organism evidence="2 3">
    <name type="scientific">Musa balbisiana</name>
    <name type="common">Banana</name>
    <dbReference type="NCBI Taxonomy" id="52838"/>
    <lineage>
        <taxon>Eukaryota</taxon>
        <taxon>Viridiplantae</taxon>
        <taxon>Streptophyta</taxon>
        <taxon>Embryophyta</taxon>
        <taxon>Tracheophyta</taxon>
        <taxon>Spermatophyta</taxon>
        <taxon>Magnoliopsida</taxon>
        <taxon>Liliopsida</taxon>
        <taxon>Zingiberales</taxon>
        <taxon>Musaceae</taxon>
        <taxon>Musa</taxon>
    </lineage>
</organism>
<evidence type="ECO:0000313" key="3">
    <source>
        <dbReference type="Proteomes" id="UP000317650"/>
    </source>
</evidence>
<accession>A0A4S8IF99</accession>
<dbReference type="InterPro" id="IPR021039">
    <property type="entry name" value="Fe-S-bd_prot_LdpA_C"/>
</dbReference>
<dbReference type="AlphaFoldDB" id="A0A4S8IF99"/>
<evidence type="ECO:0000259" key="1">
    <source>
        <dbReference type="Pfam" id="PF12617"/>
    </source>
</evidence>
<evidence type="ECO:0000313" key="2">
    <source>
        <dbReference type="EMBL" id="THU45972.1"/>
    </source>
</evidence>
<gene>
    <name evidence="2" type="ORF">C4D60_Mb09t00020</name>
</gene>